<gene>
    <name evidence="1" type="ORF">GGH94_001611</name>
</gene>
<dbReference type="AlphaFoldDB" id="A0A9W8ITX3"/>
<protein>
    <submittedName>
        <fullName evidence="1">Uncharacterized protein</fullName>
    </submittedName>
</protein>
<evidence type="ECO:0000313" key="1">
    <source>
        <dbReference type="EMBL" id="KAJ2866334.1"/>
    </source>
</evidence>
<evidence type="ECO:0000313" key="2">
    <source>
        <dbReference type="Proteomes" id="UP001140074"/>
    </source>
</evidence>
<organism evidence="1 2">
    <name type="scientific">Coemansia aciculifera</name>
    <dbReference type="NCBI Taxonomy" id="417176"/>
    <lineage>
        <taxon>Eukaryota</taxon>
        <taxon>Fungi</taxon>
        <taxon>Fungi incertae sedis</taxon>
        <taxon>Zoopagomycota</taxon>
        <taxon>Kickxellomycotina</taxon>
        <taxon>Kickxellomycetes</taxon>
        <taxon>Kickxellales</taxon>
        <taxon>Kickxellaceae</taxon>
        <taxon>Coemansia</taxon>
    </lineage>
</organism>
<proteinExistence type="predicted"/>
<name>A0A9W8ITX3_9FUNG</name>
<keyword evidence="2" id="KW-1185">Reference proteome</keyword>
<sequence length="423" mass="48295">MSVPQKPSEFPSTPMPLATAVKVRKPQFLKPTAYVPDYINLASVQKCLEDRRSDFVAVNSTTFSAELELESRPHERFFVLERDHFTLFSHSHTPAKFSYKSRNAVMSHFWRTFTFTDMTGTKFVEVDGLWQLEQPPVLCFVFGQDADTLQSSYLIDDNTIHEYYELTATVDMAELATVAQCKADLCVSHFFVVNRGKEYWVVDTKDPSTNYTFGPSTKTHTISRLTNGSITVRALIDEELSQISIDARTTQIPEFKLRDINGEEVVEGDHFVLQIPDRGDDEDEDEDGCERQTMFDEKDWVTIFDTSYFSRGGKVMFSGSMNYGFSFGIAVVDGITYLTFEGQFVQIENHHRIPGLVILPETPSKRNRIHLNYSEDGVIALSRWGAKVPIILEWMKAACGVFQIYDEEYFSIDDSAKLRIIKV</sequence>
<dbReference type="Proteomes" id="UP001140074">
    <property type="component" value="Unassembled WGS sequence"/>
</dbReference>
<reference evidence="1" key="1">
    <citation type="submission" date="2022-07" db="EMBL/GenBank/DDBJ databases">
        <title>Phylogenomic reconstructions and comparative analyses of Kickxellomycotina fungi.</title>
        <authorList>
            <person name="Reynolds N.K."/>
            <person name="Stajich J.E."/>
            <person name="Barry K."/>
            <person name="Grigoriev I.V."/>
            <person name="Crous P."/>
            <person name="Smith M.E."/>
        </authorList>
    </citation>
    <scope>NUCLEOTIDE SEQUENCE</scope>
    <source>
        <strain evidence="1">RSA 476</strain>
    </source>
</reference>
<dbReference type="EMBL" id="JANBUY010000040">
    <property type="protein sequence ID" value="KAJ2866334.1"/>
    <property type="molecule type" value="Genomic_DNA"/>
</dbReference>
<accession>A0A9W8ITX3</accession>
<comment type="caution">
    <text evidence="1">The sequence shown here is derived from an EMBL/GenBank/DDBJ whole genome shotgun (WGS) entry which is preliminary data.</text>
</comment>